<proteinExistence type="predicted"/>
<organism evidence="2 3">
    <name type="scientific">Rugosimonospora africana</name>
    <dbReference type="NCBI Taxonomy" id="556532"/>
    <lineage>
        <taxon>Bacteria</taxon>
        <taxon>Bacillati</taxon>
        <taxon>Actinomycetota</taxon>
        <taxon>Actinomycetes</taxon>
        <taxon>Micromonosporales</taxon>
        <taxon>Micromonosporaceae</taxon>
        <taxon>Rugosimonospora</taxon>
    </lineage>
</organism>
<evidence type="ECO:0000256" key="1">
    <source>
        <dbReference type="SAM" id="MobiDB-lite"/>
    </source>
</evidence>
<gene>
    <name evidence="2" type="ORF">Raf01_05160</name>
</gene>
<keyword evidence="3" id="KW-1185">Reference proteome</keyword>
<dbReference type="AlphaFoldDB" id="A0A8J3QJX0"/>
<feature type="region of interest" description="Disordered" evidence="1">
    <location>
        <begin position="53"/>
        <end position="74"/>
    </location>
</feature>
<dbReference type="EMBL" id="BONZ01000006">
    <property type="protein sequence ID" value="GIH12344.1"/>
    <property type="molecule type" value="Genomic_DNA"/>
</dbReference>
<sequence>MIFYQPGSAIPDMHRLEDPVTAQDAEVVGAEDGRLGWYDTATKHGNHSLRHIGSLPAGAVPPARDAPPVMVEPAPPSTLETCRIRRWRRYCAPGV</sequence>
<comment type="caution">
    <text evidence="2">The sequence shown here is derived from an EMBL/GenBank/DDBJ whole genome shotgun (WGS) entry which is preliminary data.</text>
</comment>
<evidence type="ECO:0000313" key="2">
    <source>
        <dbReference type="EMBL" id="GIH12344.1"/>
    </source>
</evidence>
<reference evidence="2" key="1">
    <citation type="submission" date="2021-01" db="EMBL/GenBank/DDBJ databases">
        <title>Whole genome shotgun sequence of Rugosimonospora africana NBRC 104875.</title>
        <authorList>
            <person name="Komaki H."/>
            <person name="Tamura T."/>
        </authorList>
    </citation>
    <scope>NUCLEOTIDE SEQUENCE</scope>
    <source>
        <strain evidence="2">NBRC 104875</strain>
    </source>
</reference>
<protein>
    <submittedName>
        <fullName evidence="2">Uncharacterized protein</fullName>
    </submittedName>
</protein>
<dbReference type="Proteomes" id="UP000642748">
    <property type="component" value="Unassembled WGS sequence"/>
</dbReference>
<accession>A0A8J3QJX0</accession>
<evidence type="ECO:0000313" key="3">
    <source>
        <dbReference type="Proteomes" id="UP000642748"/>
    </source>
</evidence>
<name>A0A8J3QJX0_9ACTN</name>